<dbReference type="InterPro" id="IPR050425">
    <property type="entry name" value="NAD(P)_dehydrat-like"/>
</dbReference>
<accession>A0A1H3N7P2</accession>
<dbReference type="STRING" id="137265.SAMN05421684_1891"/>
<evidence type="ECO:0000256" key="1">
    <source>
        <dbReference type="ARBA" id="ARBA00023002"/>
    </source>
</evidence>
<feature type="domain" description="NAD-dependent epimerase/dehydratase" evidence="4">
    <location>
        <begin position="4"/>
        <end position="226"/>
    </location>
</feature>
<sequence>MKRVLVTGGTGFVAGWCIAGLLDRGFAVRTTVRDPGRTAHGDQVEVVSADLTRDDGWDAAVAGCDYVLHVASPLGGTDRRADLIGPARDGALRVLRAATRAGVRRVVLTSSTAATTPADPHGVSDETVWTDPDDPSLNPYRRSKLLAERAAWNFMATQGGDTELTTVLPAAVFGPLRSPGNAGSVDVIARLLARRPPVLPRFGFSIVDVRDLADLHIRAMTAPAAAGERFIGAGEFRWLAEIAAVLRSHLGAHAAKVPTRGVPDGVVRTLARVVPPLRPLTPLLGRDLTFSSAKAQQLLGFTPRPATDTIVDCATSLLPTAAARRP</sequence>
<keyword evidence="1" id="KW-0560">Oxidoreductase</keyword>
<reference evidence="6" key="1">
    <citation type="submission" date="2016-10" db="EMBL/GenBank/DDBJ databases">
        <authorList>
            <person name="Varghese N."/>
            <person name="Submissions S."/>
        </authorList>
    </citation>
    <scope>NUCLEOTIDE SEQUENCE [LARGE SCALE GENOMIC DNA]</scope>
    <source>
        <strain evidence="6">DSM 44718</strain>
    </source>
</reference>
<evidence type="ECO:0000259" key="4">
    <source>
        <dbReference type="Pfam" id="PF01370"/>
    </source>
</evidence>
<name>A0A1H3N7P2_9ACTN</name>
<evidence type="ECO:0000256" key="3">
    <source>
        <dbReference type="SAM" id="MobiDB-lite"/>
    </source>
</evidence>
<dbReference type="EMBL" id="FNQB01000001">
    <property type="protein sequence ID" value="SDY84892.1"/>
    <property type="molecule type" value="Genomic_DNA"/>
</dbReference>
<protein>
    <submittedName>
        <fullName evidence="5">Nucleoside-diphosphate-sugar epimerase</fullName>
    </submittedName>
</protein>
<dbReference type="OrthoDB" id="9778052at2"/>
<dbReference type="AlphaFoldDB" id="A0A1H3N7P2"/>
<comment type="similarity">
    <text evidence="2">Belongs to the NAD(P)-dependent epimerase/dehydratase family. Dihydroflavonol-4-reductase subfamily.</text>
</comment>
<dbReference type="SUPFAM" id="SSF51735">
    <property type="entry name" value="NAD(P)-binding Rossmann-fold domains"/>
    <property type="match status" value="1"/>
</dbReference>
<dbReference type="GO" id="GO:0016616">
    <property type="term" value="F:oxidoreductase activity, acting on the CH-OH group of donors, NAD or NADP as acceptor"/>
    <property type="evidence" value="ECO:0007669"/>
    <property type="project" value="TreeGrafter"/>
</dbReference>
<evidence type="ECO:0000313" key="6">
    <source>
        <dbReference type="Proteomes" id="UP000199632"/>
    </source>
</evidence>
<keyword evidence="6" id="KW-1185">Reference proteome</keyword>
<feature type="region of interest" description="Disordered" evidence="3">
    <location>
        <begin position="114"/>
        <end position="134"/>
    </location>
</feature>
<gene>
    <name evidence="5" type="ORF">SAMN05421684_1891</name>
</gene>
<dbReference type="PANTHER" id="PTHR10366">
    <property type="entry name" value="NAD DEPENDENT EPIMERASE/DEHYDRATASE"/>
    <property type="match status" value="1"/>
</dbReference>
<dbReference type="InterPro" id="IPR036291">
    <property type="entry name" value="NAD(P)-bd_dom_sf"/>
</dbReference>
<proteinExistence type="inferred from homology"/>
<dbReference type="Pfam" id="PF01370">
    <property type="entry name" value="Epimerase"/>
    <property type="match status" value="1"/>
</dbReference>
<dbReference type="Gene3D" id="3.40.50.720">
    <property type="entry name" value="NAD(P)-binding Rossmann-like Domain"/>
    <property type="match status" value="1"/>
</dbReference>
<organism evidence="5 6">
    <name type="scientific">Asanoa ishikariensis</name>
    <dbReference type="NCBI Taxonomy" id="137265"/>
    <lineage>
        <taxon>Bacteria</taxon>
        <taxon>Bacillati</taxon>
        <taxon>Actinomycetota</taxon>
        <taxon>Actinomycetes</taxon>
        <taxon>Micromonosporales</taxon>
        <taxon>Micromonosporaceae</taxon>
        <taxon>Asanoa</taxon>
    </lineage>
</organism>
<dbReference type="PANTHER" id="PTHR10366:SF564">
    <property type="entry name" value="STEROL-4-ALPHA-CARBOXYLATE 3-DEHYDROGENASE, DECARBOXYLATING"/>
    <property type="match status" value="1"/>
</dbReference>
<evidence type="ECO:0000256" key="2">
    <source>
        <dbReference type="ARBA" id="ARBA00023445"/>
    </source>
</evidence>
<dbReference type="Proteomes" id="UP000199632">
    <property type="component" value="Unassembled WGS sequence"/>
</dbReference>
<dbReference type="RefSeq" id="WP_090791305.1">
    <property type="nucleotide sequence ID" value="NZ_BOND01000027.1"/>
</dbReference>
<evidence type="ECO:0000313" key="5">
    <source>
        <dbReference type="EMBL" id="SDY84892.1"/>
    </source>
</evidence>
<dbReference type="InterPro" id="IPR001509">
    <property type="entry name" value="Epimerase_deHydtase"/>
</dbReference>